<evidence type="ECO:0000256" key="9">
    <source>
        <dbReference type="ARBA" id="ARBA00023266"/>
    </source>
</evidence>
<dbReference type="Gene3D" id="3.30.1330.10">
    <property type="entry name" value="PurM-like, N-terminal domain"/>
    <property type="match status" value="1"/>
</dbReference>
<dbReference type="EC" id="2.7.9.3" evidence="13"/>
<dbReference type="Pfam" id="PF00586">
    <property type="entry name" value="AIRS"/>
    <property type="match status" value="1"/>
</dbReference>
<evidence type="ECO:0000259" key="12">
    <source>
        <dbReference type="Pfam" id="PF07992"/>
    </source>
</evidence>
<evidence type="ECO:0000313" key="14">
    <source>
        <dbReference type="Proteomes" id="UP000318483"/>
    </source>
</evidence>
<keyword evidence="4" id="KW-0547">Nucleotide-binding</keyword>
<keyword evidence="2" id="KW-0285">Flavoprotein</keyword>
<dbReference type="KEGG" id="lit:FPZ52_14215"/>
<evidence type="ECO:0000256" key="4">
    <source>
        <dbReference type="ARBA" id="ARBA00022741"/>
    </source>
</evidence>
<evidence type="ECO:0000256" key="5">
    <source>
        <dbReference type="ARBA" id="ARBA00022777"/>
    </source>
</evidence>
<dbReference type="SUPFAM" id="SSF51905">
    <property type="entry name" value="FAD/NAD(P)-binding domain"/>
    <property type="match status" value="2"/>
</dbReference>
<evidence type="ECO:0000313" key="13">
    <source>
        <dbReference type="EMBL" id="QDY70857.1"/>
    </source>
</evidence>
<evidence type="ECO:0000256" key="8">
    <source>
        <dbReference type="ARBA" id="ARBA00023002"/>
    </source>
</evidence>
<accession>A0A5B8J932</accession>
<keyword evidence="14" id="KW-1185">Reference proteome</keyword>
<comment type="cofactor">
    <cofactor evidence="1">
        <name>FAD</name>
        <dbReference type="ChEBI" id="CHEBI:57692"/>
    </cofactor>
</comment>
<dbReference type="PANTHER" id="PTHR42913">
    <property type="entry name" value="APOPTOSIS-INDUCING FACTOR 1"/>
    <property type="match status" value="1"/>
</dbReference>
<dbReference type="RefSeq" id="WP_146366273.1">
    <property type="nucleotide sequence ID" value="NZ_CP042263.1"/>
</dbReference>
<sequence length="724" mass="76203">MLNTPLLSHDLVLVGGGHSHAIFLRKWGMKPLPGVRVTLINPGPTAAYSGMLPGHVAGHYTREALDIDLVRLCRFAGARLILAPATAIDTGRKHICVKSRGEIGYDVASLDIGVHSRMSGIEGFDAHAVPVKPLGAFATRWQAFLADVSAGTRRPQVAVIGAGVAGVELAMAAMHALRQIPKTSPKVTLIEGRSTILPSQPAPRSRLKRALDDNGIALHLNALIDRIDGDGVLLADGQRIASQFILGAGGAAAHRWLADSGLPTTEDGFVHTGPDLRVRDTDSLFAVGDCAHLDHAPRGKAGVYAVRAAPVLFHNIRAKLQGGPLRPFHPQREYLKLVSLGDKSALAEKWGMTLAGPHLWRWKNHIDQTFMEKFRDLPEMREAVPMPGARAQTNEINQPLCGGCGSKVGAKTLATALAQLPQGTRSDVLSTPGDDAAILQIDGTRQVLTTDHLRAFTEDHGLLARIATLHALGDIWAMGATPQAALLSITLPRMTPALQERSLTEITAAASNVLAQTGAEIVGGHTTMGAELTIGLTLTGLASKQPITIAGAQPDDVLVLTRPIGSGVLLAAEMQGKASGNDIATMFDRMCQPQDDAAAILSDANAMTDVTGFGLAGHLLNICHASGLGAELELETIPIYAGALDLVGQGVRSTIWQDNREATPVQGASGRRGDLLHDPQTAGGLLAAIRPGQGADVIARLRTAGHDAQVIGRMVDGSPAIRCC</sequence>
<evidence type="ECO:0000256" key="2">
    <source>
        <dbReference type="ARBA" id="ARBA00022630"/>
    </source>
</evidence>
<dbReference type="InterPro" id="IPR023753">
    <property type="entry name" value="FAD/NAD-binding_dom"/>
</dbReference>
<dbReference type="Pfam" id="PF07992">
    <property type="entry name" value="Pyr_redox_2"/>
    <property type="match status" value="1"/>
</dbReference>
<protein>
    <submittedName>
        <fullName evidence="13">Selenide, water dikinase SelD</fullName>
        <ecNumber evidence="13">2.7.9.3</ecNumber>
    </submittedName>
</protein>
<dbReference type="GO" id="GO:0004756">
    <property type="term" value="F:selenide, water dikinase activity"/>
    <property type="evidence" value="ECO:0007669"/>
    <property type="project" value="UniProtKB-EC"/>
</dbReference>
<keyword evidence="9" id="KW-0711">Selenium</keyword>
<name>A0A5B8J932_9RHOB</name>
<dbReference type="InterPro" id="IPR036676">
    <property type="entry name" value="PurM-like_C_sf"/>
</dbReference>
<evidence type="ECO:0000259" key="11">
    <source>
        <dbReference type="Pfam" id="PF02769"/>
    </source>
</evidence>
<dbReference type="InterPro" id="IPR017584">
    <property type="entry name" value="Pyridine_nucleo_diS_OxRdtase_N"/>
</dbReference>
<dbReference type="CDD" id="cd02195">
    <property type="entry name" value="SelD"/>
    <property type="match status" value="1"/>
</dbReference>
<dbReference type="InterPro" id="IPR051169">
    <property type="entry name" value="NADH-Q_oxidoreductase"/>
</dbReference>
<dbReference type="InterPro" id="IPR004536">
    <property type="entry name" value="SPS/SelD"/>
</dbReference>
<feature type="domain" description="PurM-like C-terminal" evidence="11">
    <location>
        <begin position="553"/>
        <end position="717"/>
    </location>
</feature>
<organism evidence="13 14">
    <name type="scientific">Qingshengfaniella alkalisoli</name>
    <dbReference type="NCBI Taxonomy" id="2599296"/>
    <lineage>
        <taxon>Bacteria</taxon>
        <taxon>Pseudomonadati</taxon>
        <taxon>Pseudomonadota</taxon>
        <taxon>Alphaproteobacteria</taxon>
        <taxon>Rhodobacterales</taxon>
        <taxon>Paracoccaceae</taxon>
        <taxon>Qingshengfaniella</taxon>
    </lineage>
</organism>
<dbReference type="GO" id="GO:0019646">
    <property type="term" value="P:aerobic electron transport chain"/>
    <property type="evidence" value="ECO:0007669"/>
    <property type="project" value="TreeGrafter"/>
</dbReference>
<geneLocation type="plasmid" evidence="13 14">
    <name>unnamed2</name>
</geneLocation>
<reference evidence="13 14" key="1">
    <citation type="submission" date="2019-07" db="EMBL/GenBank/DDBJ databases">
        <title>Litoreibacter alkalisoli sp. nov., isolated from saline-alkaline soil.</title>
        <authorList>
            <person name="Wang S."/>
            <person name="Xu L."/>
            <person name="Xing Y.-T."/>
            <person name="Sun J.-Q."/>
        </authorList>
    </citation>
    <scope>NUCLEOTIDE SEQUENCE [LARGE SCALE GENOMIC DNA]</scope>
    <source>
        <strain evidence="13 14">LN3S51</strain>
        <plasmid evidence="13 14">unnamed2</plasmid>
    </source>
</reference>
<dbReference type="SUPFAM" id="SSF56042">
    <property type="entry name" value="PurM C-terminal domain-like"/>
    <property type="match status" value="1"/>
</dbReference>
<keyword evidence="3 13" id="KW-0808">Transferase</keyword>
<feature type="domain" description="PurM-like N-terminal" evidence="10">
    <location>
        <begin position="433"/>
        <end position="541"/>
    </location>
</feature>
<feature type="domain" description="FAD/NAD(P)-binding" evidence="12">
    <location>
        <begin position="10"/>
        <end position="295"/>
    </location>
</feature>
<dbReference type="Gene3D" id="3.90.650.10">
    <property type="entry name" value="PurM-like C-terminal domain"/>
    <property type="match status" value="1"/>
</dbReference>
<dbReference type="Pfam" id="PF02769">
    <property type="entry name" value="AIRS_C"/>
    <property type="match status" value="1"/>
</dbReference>
<dbReference type="PANTHER" id="PTHR42913:SF9">
    <property type="entry name" value="SLR1591 PROTEIN"/>
    <property type="match status" value="1"/>
</dbReference>
<proteinExistence type="predicted"/>
<keyword evidence="8" id="KW-0560">Oxidoreductase</keyword>
<keyword evidence="5 13" id="KW-0418">Kinase</keyword>
<dbReference type="InterPro" id="IPR016188">
    <property type="entry name" value="PurM-like_N"/>
</dbReference>
<dbReference type="InterPro" id="IPR036188">
    <property type="entry name" value="FAD/NAD-bd_sf"/>
</dbReference>
<evidence type="ECO:0000256" key="7">
    <source>
        <dbReference type="ARBA" id="ARBA00022840"/>
    </source>
</evidence>
<dbReference type="InterPro" id="IPR000408">
    <property type="entry name" value="Reg_chr_condens"/>
</dbReference>
<dbReference type="Gene3D" id="3.50.50.100">
    <property type="match status" value="1"/>
</dbReference>
<evidence type="ECO:0000259" key="10">
    <source>
        <dbReference type="Pfam" id="PF00586"/>
    </source>
</evidence>
<evidence type="ECO:0000256" key="1">
    <source>
        <dbReference type="ARBA" id="ARBA00001974"/>
    </source>
</evidence>
<dbReference type="PROSITE" id="PS00626">
    <property type="entry name" value="RCC1_2"/>
    <property type="match status" value="1"/>
</dbReference>
<dbReference type="GO" id="GO:0003955">
    <property type="term" value="F:NAD(P)H dehydrogenase (quinone) activity"/>
    <property type="evidence" value="ECO:0007669"/>
    <property type="project" value="TreeGrafter"/>
</dbReference>
<dbReference type="AlphaFoldDB" id="A0A5B8J932"/>
<dbReference type="InterPro" id="IPR010918">
    <property type="entry name" value="PurM-like_C_dom"/>
</dbReference>
<dbReference type="Proteomes" id="UP000318483">
    <property type="component" value="Plasmid unnamed2"/>
</dbReference>
<dbReference type="NCBIfam" id="TIGR00476">
    <property type="entry name" value="selD"/>
    <property type="match status" value="1"/>
</dbReference>
<dbReference type="EMBL" id="CP042263">
    <property type="protein sequence ID" value="QDY70857.1"/>
    <property type="molecule type" value="Genomic_DNA"/>
</dbReference>
<evidence type="ECO:0000256" key="3">
    <source>
        <dbReference type="ARBA" id="ARBA00022679"/>
    </source>
</evidence>
<gene>
    <name evidence="13" type="primary">selD</name>
    <name evidence="13" type="ORF">FPZ52_14215</name>
</gene>
<keyword evidence="6" id="KW-0274">FAD</keyword>
<dbReference type="GO" id="GO:0005524">
    <property type="term" value="F:ATP binding"/>
    <property type="evidence" value="ECO:0007669"/>
    <property type="project" value="UniProtKB-KW"/>
</dbReference>
<dbReference type="OrthoDB" id="9767928at2"/>
<keyword evidence="7" id="KW-0067">ATP-binding</keyword>
<dbReference type="SUPFAM" id="SSF55326">
    <property type="entry name" value="PurM N-terminal domain-like"/>
    <property type="match status" value="1"/>
</dbReference>
<dbReference type="InterPro" id="IPR036921">
    <property type="entry name" value="PurM-like_N_sf"/>
</dbReference>
<dbReference type="NCBIfam" id="TIGR03169">
    <property type="entry name" value="Nterm_to_SelD"/>
    <property type="match status" value="1"/>
</dbReference>
<evidence type="ECO:0000256" key="6">
    <source>
        <dbReference type="ARBA" id="ARBA00022827"/>
    </source>
</evidence>
<keyword evidence="13" id="KW-0614">Plasmid</keyword>